<evidence type="ECO:0000313" key="14">
    <source>
        <dbReference type="EMBL" id="GGD30960.1"/>
    </source>
</evidence>
<comment type="cofactor">
    <cofactor evidence="1">
        <name>Mg(2+)</name>
        <dbReference type="ChEBI" id="CHEBI:18420"/>
    </cofactor>
</comment>
<evidence type="ECO:0000256" key="9">
    <source>
        <dbReference type="ARBA" id="ARBA00030162"/>
    </source>
</evidence>
<dbReference type="EC" id="3.6.1.13" evidence="3"/>
<dbReference type="PROSITE" id="PS51462">
    <property type="entry name" value="NUDIX"/>
    <property type="match status" value="1"/>
</dbReference>
<dbReference type="CDD" id="cd24155">
    <property type="entry name" value="NUDIX_ADPRase"/>
    <property type="match status" value="1"/>
</dbReference>
<dbReference type="InterPro" id="IPR015797">
    <property type="entry name" value="NUDIX_hydrolase-like_dom_sf"/>
</dbReference>
<dbReference type="Gene3D" id="3.10.490.10">
    <property type="entry name" value="Gamma-glutamyl cyclotransferase-like"/>
    <property type="match status" value="1"/>
</dbReference>
<comment type="catalytic activity">
    <reaction evidence="12">
        <text>ADP-D-ribose + H2O = D-ribose 5-phosphate + AMP + 2 H(+)</text>
        <dbReference type="Rhea" id="RHEA:10412"/>
        <dbReference type="ChEBI" id="CHEBI:15377"/>
        <dbReference type="ChEBI" id="CHEBI:15378"/>
        <dbReference type="ChEBI" id="CHEBI:57967"/>
        <dbReference type="ChEBI" id="CHEBI:78346"/>
        <dbReference type="ChEBI" id="CHEBI:456215"/>
        <dbReference type="EC" id="3.6.1.13"/>
    </reaction>
</comment>
<dbReference type="NCBIfam" id="TIGR00052">
    <property type="entry name" value="nudix-type nucleoside diphosphatase, YffH/AdpP family"/>
    <property type="match status" value="1"/>
</dbReference>
<evidence type="ECO:0000256" key="6">
    <source>
        <dbReference type="ARBA" id="ARBA00022801"/>
    </source>
</evidence>
<reference evidence="15" key="1">
    <citation type="journal article" date="2019" name="Int. J. Syst. Evol. Microbiol.">
        <title>The Global Catalogue of Microorganisms (GCM) 10K type strain sequencing project: providing services to taxonomists for standard genome sequencing and annotation.</title>
        <authorList>
            <consortium name="The Broad Institute Genomics Platform"/>
            <consortium name="The Broad Institute Genome Sequencing Center for Infectious Disease"/>
            <person name="Wu L."/>
            <person name="Ma J."/>
        </authorList>
    </citation>
    <scope>NUCLEOTIDE SEQUENCE [LARGE SCALE GENOMIC DNA]</scope>
    <source>
        <strain evidence="15">CGMCC 1.12922</strain>
    </source>
</reference>
<evidence type="ECO:0000256" key="8">
    <source>
        <dbReference type="ARBA" id="ARBA00025164"/>
    </source>
</evidence>
<dbReference type="CDD" id="cd06661">
    <property type="entry name" value="GGCT_like"/>
    <property type="match status" value="1"/>
</dbReference>
<evidence type="ECO:0000256" key="3">
    <source>
        <dbReference type="ARBA" id="ARBA00012453"/>
    </source>
</evidence>
<dbReference type="InterPro" id="IPR009288">
    <property type="entry name" value="AIG2-like_dom"/>
</dbReference>
<comment type="similarity">
    <text evidence="2">Belongs to the Nudix hydrolase family. NudF subfamily.</text>
</comment>
<proteinExistence type="inferred from homology"/>
<dbReference type="InterPro" id="IPR004385">
    <property type="entry name" value="NDP_pyrophosphatase"/>
</dbReference>
<dbReference type="Proteomes" id="UP000617355">
    <property type="component" value="Unassembled WGS sequence"/>
</dbReference>
<comment type="caution">
    <text evidence="14">The sequence shown here is derived from an EMBL/GenBank/DDBJ whole genome shotgun (WGS) entry which is preliminary data.</text>
</comment>
<dbReference type="PROSITE" id="PS00893">
    <property type="entry name" value="NUDIX_BOX"/>
    <property type="match status" value="1"/>
</dbReference>
<evidence type="ECO:0000259" key="13">
    <source>
        <dbReference type="PROSITE" id="PS51462"/>
    </source>
</evidence>
<accession>A0ABQ1QM47</accession>
<dbReference type="PANTHER" id="PTHR11839:SF5">
    <property type="entry name" value="ADP-RIBOSE PYROPHOSPHATASE"/>
    <property type="match status" value="1"/>
</dbReference>
<dbReference type="PANTHER" id="PTHR11839">
    <property type="entry name" value="UDP/ADP-SUGAR PYROPHOSPHATASE"/>
    <property type="match status" value="1"/>
</dbReference>
<protein>
    <recommendedName>
        <fullName evidence="4">ADP-ribose pyrophosphatase</fullName>
        <ecNumber evidence="3">3.6.1.13</ecNumber>
    </recommendedName>
    <alternativeName>
        <fullName evidence="9">ADP-ribose diphosphatase</fullName>
    </alternativeName>
    <alternativeName>
        <fullName evidence="11">ADP-ribose phosphohydrolase</fullName>
    </alternativeName>
    <alternativeName>
        <fullName evidence="10">Adenosine diphosphoribose pyrophosphatase</fullName>
    </alternativeName>
</protein>
<dbReference type="Pfam" id="PF06094">
    <property type="entry name" value="GGACT"/>
    <property type="match status" value="1"/>
</dbReference>
<keyword evidence="5" id="KW-0479">Metal-binding</keyword>
<organism evidence="14 15">
    <name type="scientific">Sinisalibacter lacisalsi</name>
    <dbReference type="NCBI Taxonomy" id="1526570"/>
    <lineage>
        <taxon>Bacteria</taxon>
        <taxon>Pseudomonadati</taxon>
        <taxon>Pseudomonadota</taxon>
        <taxon>Alphaproteobacteria</taxon>
        <taxon>Rhodobacterales</taxon>
        <taxon>Roseobacteraceae</taxon>
        <taxon>Sinisalibacter</taxon>
    </lineage>
</organism>
<feature type="domain" description="Nudix hydrolase" evidence="13">
    <location>
        <begin position="223"/>
        <end position="363"/>
    </location>
</feature>
<dbReference type="InterPro" id="IPR013024">
    <property type="entry name" value="GGCT-like"/>
</dbReference>
<evidence type="ECO:0000256" key="1">
    <source>
        <dbReference type="ARBA" id="ARBA00001946"/>
    </source>
</evidence>
<evidence type="ECO:0000256" key="5">
    <source>
        <dbReference type="ARBA" id="ARBA00022723"/>
    </source>
</evidence>
<dbReference type="Gene3D" id="3.90.79.10">
    <property type="entry name" value="Nucleoside Triphosphate Pyrophosphohydrolase"/>
    <property type="match status" value="1"/>
</dbReference>
<dbReference type="EMBL" id="BMGI01000002">
    <property type="protein sequence ID" value="GGD30960.1"/>
    <property type="molecule type" value="Genomic_DNA"/>
</dbReference>
<dbReference type="SUPFAM" id="SSF110857">
    <property type="entry name" value="Gamma-glutamyl cyclotransferase-like"/>
    <property type="match status" value="1"/>
</dbReference>
<keyword evidence="15" id="KW-1185">Reference proteome</keyword>
<evidence type="ECO:0000256" key="12">
    <source>
        <dbReference type="ARBA" id="ARBA00049546"/>
    </source>
</evidence>
<dbReference type="InterPro" id="IPR036568">
    <property type="entry name" value="GGCT-like_sf"/>
</dbReference>
<keyword evidence="7" id="KW-0460">Magnesium</keyword>
<evidence type="ECO:0000256" key="11">
    <source>
        <dbReference type="ARBA" id="ARBA00033056"/>
    </source>
</evidence>
<gene>
    <name evidence="14" type="primary">trgB</name>
    <name evidence="14" type="ORF">GCM10011358_13740</name>
</gene>
<comment type="function">
    <text evidence="8">Acts on ADP-mannose and ADP-glucose as well as ADP-ribose. Prevents glycogen biosynthesis. The reaction catalyzed by this enzyme is a limiting step of the gluconeogenic process.</text>
</comment>
<evidence type="ECO:0000256" key="10">
    <source>
        <dbReference type="ARBA" id="ARBA00030308"/>
    </source>
</evidence>
<evidence type="ECO:0000313" key="15">
    <source>
        <dbReference type="Proteomes" id="UP000617355"/>
    </source>
</evidence>
<keyword evidence="6" id="KW-0378">Hydrolase</keyword>
<sequence length="376" mass="40723">MGGGEVPVSAPLFLYGTLCHAPLREVVLGLGHLVREAALPGYRVHWAEGGDYPVIVPGAGQATGLLVEGLDAEARARADLFERGFGYELREVSVEVEGGGAVAALAYMPEVEMAPGPAWDLASWVENWGAIWVDAAREALAGDHDAAALARRWPMMKLRAATRLRAARAPGAVLRADHTAARDVEVIRARHPYTEYFALEDHDLRFRRFDGTMSAPVRRAGFIGGDAATVLPYDPELDAVLVVEQFRAGPFLRGDPWPWTLEPIAGRIDPGESVDQALRREAREEAGLKLGRLHHVADYYPTPGAVSEFLFSFVGEARLSGRGGEIGGADHEDEDIRAHVLPFETLMRLISSGEAGTGPLVLTAFWLAANRGRLRG</sequence>
<evidence type="ECO:0000256" key="2">
    <source>
        <dbReference type="ARBA" id="ARBA00007482"/>
    </source>
</evidence>
<evidence type="ECO:0000256" key="7">
    <source>
        <dbReference type="ARBA" id="ARBA00022842"/>
    </source>
</evidence>
<evidence type="ECO:0000256" key="4">
    <source>
        <dbReference type="ARBA" id="ARBA00013297"/>
    </source>
</evidence>
<dbReference type="InterPro" id="IPR020084">
    <property type="entry name" value="NUDIX_hydrolase_CS"/>
</dbReference>
<name>A0ABQ1QM47_9RHOB</name>
<dbReference type="InterPro" id="IPR000086">
    <property type="entry name" value="NUDIX_hydrolase_dom"/>
</dbReference>
<dbReference type="SUPFAM" id="SSF55811">
    <property type="entry name" value="Nudix"/>
    <property type="match status" value="1"/>
</dbReference>
<dbReference type="Pfam" id="PF00293">
    <property type="entry name" value="NUDIX"/>
    <property type="match status" value="1"/>
</dbReference>